<proteinExistence type="predicted"/>
<organism evidence="3 4">
    <name type="scientific">Candidatus Curtissbacteria bacterium GW2011_GWA1_41_11</name>
    <dbReference type="NCBI Taxonomy" id="1618409"/>
    <lineage>
        <taxon>Bacteria</taxon>
        <taxon>Candidatus Curtissiibacteriota</taxon>
    </lineage>
</organism>
<evidence type="ECO:0000313" key="3">
    <source>
        <dbReference type="EMBL" id="KKR87121.1"/>
    </source>
</evidence>
<dbReference type="AlphaFoldDB" id="A0A0G0UI06"/>
<accession>A0A0G0UI06</accession>
<name>A0A0G0UI06_9BACT</name>
<sequence>MINIMDPLFLMTITWIFSAGAIIILSLALWHEHKQLIGLSSQSSIESAKKKNANIVRRAIRLARHILGHAGEESAEIIADTKQVRANLDAKYEAEFAGYFEELRTLGQKTQTENELLLKQKADELFEKFDRHLSSFLVSTEQKSITALETEMQSVRAKLDEYKRQQLALIDENIMAIIEKTLGIVLNKKLEISDQVDLVCEALERAKSEKFIP</sequence>
<evidence type="ECO:0000313" key="4">
    <source>
        <dbReference type="Proteomes" id="UP000034854"/>
    </source>
</evidence>
<keyword evidence="2" id="KW-0812">Transmembrane</keyword>
<comment type="caution">
    <text evidence="3">The sequence shown here is derived from an EMBL/GenBank/DDBJ whole genome shotgun (WGS) entry which is preliminary data.</text>
</comment>
<reference evidence="3 4" key="1">
    <citation type="journal article" date="2015" name="Nature">
        <title>rRNA introns, odd ribosomes, and small enigmatic genomes across a large radiation of phyla.</title>
        <authorList>
            <person name="Brown C.T."/>
            <person name="Hug L.A."/>
            <person name="Thomas B.C."/>
            <person name="Sharon I."/>
            <person name="Castelle C.J."/>
            <person name="Singh A."/>
            <person name="Wilkins M.J."/>
            <person name="Williams K.H."/>
            <person name="Banfield J.F."/>
        </authorList>
    </citation>
    <scope>NUCLEOTIDE SEQUENCE [LARGE SCALE GENOMIC DNA]</scope>
</reference>
<gene>
    <name evidence="3" type="ORF">UU34_C0007G0024</name>
</gene>
<evidence type="ECO:0000256" key="1">
    <source>
        <dbReference type="SAM" id="Coils"/>
    </source>
</evidence>
<keyword evidence="2" id="KW-1133">Transmembrane helix</keyword>
<feature type="transmembrane region" description="Helical" evidence="2">
    <location>
        <begin position="7"/>
        <end position="30"/>
    </location>
</feature>
<protein>
    <submittedName>
        <fullName evidence="3">Uncharacterized protein</fullName>
    </submittedName>
</protein>
<dbReference type="Proteomes" id="UP000034854">
    <property type="component" value="Unassembled WGS sequence"/>
</dbReference>
<dbReference type="EMBL" id="LCAG01000007">
    <property type="protein sequence ID" value="KKR87121.1"/>
    <property type="molecule type" value="Genomic_DNA"/>
</dbReference>
<feature type="coiled-coil region" evidence="1">
    <location>
        <begin position="145"/>
        <end position="172"/>
    </location>
</feature>
<keyword evidence="2" id="KW-0472">Membrane</keyword>
<keyword evidence="1" id="KW-0175">Coiled coil</keyword>
<evidence type="ECO:0000256" key="2">
    <source>
        <dbReference type="SAM" id="Phobius"/>
    </source>
</evidence>